<name>A0A2A2L2Y5_9BILA</name>
<evidence type="ECO:0000313" key="1">
    <source>
        <dbReference type="EMBL" id="PAV80499.1"/>
    </source>
</evidence>
<accession>A0A2A2L2Y5</accession>
<dbReference type="Proteomes" id="UP000218231">
    <property type="component" value="Unassembled WGS sequence"/>
</dbReference>
<protein>
    <submittedName>
        <fullName evidence="1">Uncharacterized protein</fullName>
    </submittedName>
</protein>
<gene>
    <name evidence="1" type="ORF">WR25_02931</name>
</gene>
<sequence>MSLQRQGFLNLTVHNLLSRSISSSVVGSFAIVSFCLSASASLPSVSVCSISMFCLFGLCSCSSLSPGARFCVTGRCHLSLMMLMKMSVLKLKINH</sequence>
<dbReference type="AlphaFoldDB" id="A0A2A2L2Y5"/>
<organism evidence="1 2">
    <name type="scientific">Diploscapter pachys</name>
    <dbReference type="NCBI Taxonomy" id="2018661"/>
    <lineage>
        <taxon>Eukaryota</taxon>
        <taxon>Metazoa</taxon>
        <taxon>Ecdysozoa</taxon>
        <taxon>Nematoda</taxon>
        <taxon>Chromadorea</taxon>
        <taxon>Rhabditida</taxon>
        <taxon>Rhabditina</taxon>
        <taxon>Rhabditomorpha</taxon>
        <taxon>Rhabditoidea</taxon>
        <taxon>Rhabditidae</taxon>
        <taxon>Diploscapter</taxon>
    </lineage>
</organism>
<proteinExistence type="predicted"/>
<evidence type="ECO:0000313" key="2">
    <source>
        <dbReference type="Proteomes" id="UP000218231"/>
    </source>
</evidence>
<keyword evidence="2" id="KW-1185">Reference proteome</keyword>
<dbReference type="EMBL" id="LIAE01007261">
    <property type="protein sequence ID" value="PAV80499.1"/>
    <property type="molecule type" value="Genomic_DNA"/>
</dbReference>
<reference evidence="1 2" key="1">
    <citation type="journal article" date="2017" name="Curr. Biol.">
        <title>Genome architecture and evolution of a unichromosomal asexual nematode.</title>
        <authorList>
            <person name="Fradin H."/>
            <person name="Zegar C."/>
            <person name="Gutwein M."/>
            <person name="Lucas J."/>
            <person name="Kovtun M."/>
            <person name="Corcoran D."/>
            <person name="Baugh L.R."/>
            <person name="Kiontke K."/>
            <person name="Gunsalus K."/>
            <person name="Fitch D.H."/>
            <person name="Piano F."/>
        </authorList>
    </citation>
    <scope>NUCLEOTIDE SEQUENCE [LARGE SCALE GENOMIC DNA]</scope>
    <source>
        <strain evidence="1">PF1309</strain>
    </source>
</reference>
<comment type="caution">
    <text evidence="1">The sequence shown here is derived from an EMBL/GenBank/DDBJ whole genome shotgun (WGS) entry which is preliminary data.</text>
</comment>